<evidence type="ECO:0000313" key="3">
    <source>
        <dbReference type="Proteomes" id="UP000669179"/>
    </source>
</evidence>
<protein>
    <submittedName>
        <fullName evidence="2">DUF5005 domain-containing protein</fullName>
    </submittedName>
</protein>
<evidence type="ECO:0000256" key="1">
    <source>
        <dbReference type="SAM" id="SignalP"/>
    </source>
</evidence>
<dbReference type="AlphaFoldDB" id="A0A939PIA6"/>
<accession>A0A939PIA6</accession>
<dbReference type="RefSeq" id="WP_208258214.1">
    <property type="nucleotide sequence ID" value="NZ_JAGEOJ010000010.1"/>
</dbReference>
<feature type="chain" id="PRO_5037910904" evidence="1">
    <location>
        <begin position="28"/>
        <end position="410"/>
    </location>
</feature>
<proteinExistence type="predicted"/>
<organism evidence="2 3">
    <name type="scientific">Actinomadura barringtoniae</name>
    <dbReference type="NCBI Taxonomy" id="1427535"/>
    <lineage>
        <taxon>Bacteria</taxon>
        <taxon>Bacillati</taxon>
        <taxon>Actinomycetota</taxon>
        <taxon>Actinomycetes</taxon>
        <taxon>Streptosporangiales</taxon>
        <taxon>Thermomonosporaceae</taxon>
        <taxon>Actinomadura</taxon>
    </lineage>
</organism>
<feature type="signal peptide" evidence="1">
    <location>
        <begin position="1"/>
        <end position="27"/>
    </location>
</feature>
<evidence type="ECO:0000313" key="2">
    <source>
        <dbReference type="EMBL" id="MBO2450329.1"/>
    </source>
</evidence>
<sequence length="410" mass="43475">MRFVPSVTAASTLLAAALLVPATSANAAHAAAAAAALTCNGSAAPTIGTGTPNTSMNNKFTSYGNSNALTDDWTGADSTYSVKLADGRTVFGFSDTFLGTVNANGSRPLAIQDGGTTPFINNTFVVQSSGGTLSSTAHGGTASSPTALLPPRDDSHLYWAGDLTTNGSTEIQQPYREYKVGSGDLNVAWEDNVLARFSTSNLKQPISITPLPSSRKIMWGSGLMKADGYTYIYGTEDLGTDGKHMYVARVSGTDLRGQWSYLASYGSNPTDPADDTWSTSESAALRVLSGVSNEFSVSRRGNFNILLTQDTKLAFSMEIDTYLSCSPAGPFGDEKTVYNTPIAKPDGTPYNDADLYTYNAHAHASLSSANNLVFSYNMNSLDFTTPAAQKDVYRDVSIYRPRFVNVPVTG</sequence>
<dbReference type="Proteomes" id="UP000669179">
    <property type="component" value="Unassembled WGS sequence"/>
</dbReference>
<comment type="caution">
    <text evidence="2">The sequence shown here is derived from an EMBL/GenBank/DDBJ whole genome shotgun (WGS) entry which is preliminary data.</text>
</comment>
<dbReference type="EMBL" id="JAGEOJ010000010">
    <property type="protein sequence ID" value="MBO2450329.1"/>
    <property type="molecule type" value="Genomic_DNA"/>
</dbReference>
<name>A0A939PIA6_9ACTN</name>
<keyword evidence="1" id="KW-0732">Signal</keyword>
<gene>
    <name evidence="2" type="ORF">J4573_24725</name>
</gene>
<keyword evidence="3" id="KW-1185">Reference proteome</keyword>
<reference evidence="2" key="1">
    <citation type="submission" date="2021-03" db="EMBL/GenBank/DDBJ databases">
        <authorList>
            <person name="Kanchanasin P."/>
            <person name="Saeng-In P."/>
            <person name="Phongsopitanun W."/>
            <person name="Yuki M."/>
            <person name="Kudo T."/>
            <person name="Ohkuma M."/>
            <person name="Tanasupawat S."/>
        </authorList>
    </citation>
    <scope>NUCLEOTIDE SEQUENCE</scope>
    <source>
        <strain evidence="2">GKU 128</strain>
    </source>
</reference>